<dbReference type="InterPro" id="IPR036412">
    <property type="entry name" value="HAD-like_sf"/>
</dbReference>
<dbReference type="Proteomes" id="UP000604046">
    <property type="component" value="Unassembled WGS sequence"/>
</dbReference>
<dbReference type="GO" id="GO:0016791">
    <property type="term" value="F:phosphatase activity"/>
    <property type="evidence" value="ECO:0007669"/>
    <property type="project" value="TreeGrafter"/>
</dbReference>
<accession>A0A812P3E7</accession>
<dbReference type="GO" id="GO:0000287">
    <property type="term" value="F:magnesium ion binding"/>
    <property type="evidence" value="ECO:0007669"/>
    <property type="project" value="TreeGrafter"/>
</dbReference>
<reference evidence="1" key="1">
    <citation type="submission" date="2021-02" db="EMBL/GenBank/DDBJ databases">
        <authorList>
            <person name="Dougan E. K."/>
            <person name="Rhodes N."/>
            <person name="Thang M."/>
            <person name="Chan C."/>
        </authorList>
    </citation>
    <scope>NUCLEOTIDE SEQUENCE</scope>
</reference>
<dbReference type="GO" id="GO:0005829">
    <property type="term" value="C:cytosol"/>
    <property type="evidence" value="ECO:0007669"/>
    <property type="project" value="TreeGrafter"/>
</dbReference>
<dbReference type="AlphaFoldDB" id="A0A812P3E7"/>
<protein>
    <submittedName>
        <fullName evidence="1">Uncharacterized protein</fullName>
    </submittedName>
</protein>
<dbReference type="Gene3D" id="3.30.1240.10">
    <property type="match status" value="1"/>
</dbReference>
<sequence>MKNADEDGRRVAPFRMVISDLDGTLLGDEDSGCQISKGTKEVLNQVISDSCPLVLATARGLNELPCLDGLPGPLFLVIYGGAVCLKRCADGFQEVFAPQGLSKTQASAAVQAAEEEGTTVWLFQCGKIHVKVGRTGVKESDEWMRQHADPDSLFAHDSLQNIIEEDRTLEVCSVASADPEGMARNLAKRLQQACVELEVLPLPPSTTVSMKSLGINKGFTIQRLCDHLVRKMSWLSVMGSTTLICSKSRAAASPWPMQALH</sequence>
<organism evidence="1 2">
    <name type="scientific">Symbiodinium natans</name>
    <dbReference type="NCBI Taxonomy" id="878477"/>
    <lineage>
        <taxon>Eukaryota</taxon>
        <taxon>Sar</taxon>
        <taxon>Alveolata</taxon>
        <taxon>Dinophyceae</taxon>
        <taxon>Suessiales</taxon>
        <taxon>Symbiodiniaceae</taxon>
        <taxon>Symbiodinium</taxon>
    </lineage>
</organism>
<dbReference type="PANTHER" id="PTHR10000:SF8">
    <property type="entry name" value="HAD SUPERFAMILY HYDROLASE-LIKE, TYPE 3"/>
    <property type="match status" value="1"/>
</dbReference>
<comment type="caution">
    <text evidence="1">The sequence shown here is derived from an EMBL/GenBank/DDBJ whole genome shotgun (WGS) entry which is preliminary data.</text>
</comment>
<dbReference type="Gene3D" id="3.40.50.1000">
    <property type="entry name" value="HAD superfamily/HAD-like"/>
    <property type="match status" value="1"/>
</dbReference>
<dbReference type="Pfam" id="PF08282">
    <property type="entry name" value="Hydrolase_3"/>
    <property type="match status" value="1"/>
</dbReference>
<evidence type="ECO:0000313" key="2">
    <source>
        <dbReference type="Proteomes" id="UP000604046"/>
    </source>
</evidence>
<dbReference type="InterPro" id="IPR023214">
    <property type="entry name" value="HAD_sf"/>
</dbReference>
<dbReference type="EMBL" id="CAJNDS010002109">
    <property type="protein sequence ID" value="CAE7332087.1"/>
    <property type="molecule type" value="Genomic_DNA"/>
</dbReference>
<dbReference type="PANTHER" id="PTHR10000">
    <property type="entry name" value="PHOSPHOSERINE PHOSPHATASE"/>
    <property type="match status" value="1"/>
</dbReference>
<dbReference type="SUPFAM" id="SSF56784">
    <property type="entry name" value="HAD-like"/>
    <property type="match status" value="1"/>
</dbReference>
<evidence type="ECO:0000313" key="1">
    <source>
        <dbReference type="EMBL" id="CAE7332087.1"/>
    </source>
</evidence>
<keyword evidence="2" id="KW-1185">Reference proteome</keyword>
<gene>
    <name evidence="1" type="ORF">SNAT2548_LOCUS17371</name>
</gene>
<name>A0A812P3E7_9DINO</name>
<proteinExistence type="predicted"/>